<dbReference type="GO" id="GO:0046983">
    <property type="term" value="F:protein dimerization activity"/>
    <property type="evidence" value="ECO:0007669"/>
    <property type="project" value="InterPro"/>
</dbReference>
<gene>
    <name evidence="2" type="ORF">FWK35_00003016</name>
</gene>
<dbReference type="InterPro" id="IPR008906">
    <property type="entry name" value="HATC_C_dom"/>
</dbReference>
<reference evidence="2 3" key="1">
    <citation type="submission" date="2019-08" db="EMBL/GenBank/DDBJ databases">
        <title>Whole genome of Aphis craccivora.</title>
        <authorList>
            <person name="Voronova N.V."/>
            <person name="Shulinski R.S."/>
            <person name="Bandarenka Y.V."/>
            <person name="Zhorov D.G."/>
            <person name="Warner D."/>
        </authorList>
    </citation>
    <scope>NUCLEOTIDE SEQUENCE [LARGE SCALE GENOMIC DNA]</scope>
    <source>
        <strain evidence="2">180601</strain>
        <tissue evidence="2">Whole Body</tissue>
    </source>
</reference>
<organism evidence="2 3">
    <name type="scientific">Aphis craccivora</name>
    <name type="common">Cowpea aphid</name>
    <dbReference type="NCBI Taxonomy" id="307492"/>
    <lineage>
        <taxon>Eukaryota</taxon>
        <taxon>Metazoa</taxon>
        <taxon>Ecdysozoa</taxon>
        <taxon>Arthropoda</taxon>
        <taxon>Hexapoda</taxon>
        <taxon>Insecta</taxon>
        <taxon>Pterygota</taxon>
        <taxon>Neoptera</taxon>
        <taxon>Paraneoptera</taxon>
        <taxon>Hemiptera</taxon>
        <taxon>Sternorrhyncha</taxon>
        <taxon>Aphidomorpha</taxon>
        <taxon>Aphidoidea</taxon>
        <taxon>Aphididae</taxon>
        <taxon>Aphidini</taxon>
        <taxon>Aphis</taxon>
        <taxon>Aphis</taxon>
    </lineage>
</organism>
<name>A0A6G0ZHN4_APHCR</name>
<evidence type="ECO:0000313" key="3">
    <source>
        <dbReference type="Proteomes" id="UP000478052"/>
    </source>
</evidence>
<dbReference type="InterPro" id="IPR012337">
    <property type="entry name" value="RNaseH-like_sf"/>
</dbReference>
<dbReference type="Pfam" id="PF05699">
    <property type="entry name" value="Dimer_Tnp_hAT"/>
    <property type="match status" value="1"/>
</dbReference>
<protein>
    <submittedName>
        <fullName evidence="2">Dimer Tnp hAT domain-containing protein</fullName>
    </submittedName>
</protein>
<feature type="domain" description="HAT C-terminal dimerisation" evidence="1">
    <location>
        <begin position="6"/>
        <end position="54"/>
    </location>
</feature>
<dbReference type="Proteomes" id="UP000478052">
    <property type="component" value="Unassembled WGS sequence"/>
</dbReference>
<dbReference type="AlphaFoldDB" id="A0A6G0ZHN4"/>
<comment type="caution">
    <text evidence="2">The sequence shown here is derived from an EMBL/GenBank/DDBJ whole genome shotgun (WGS) entry which is preliminary data.</text>
</comment>
<accession>A0A6G0ZHN4</accession>
<dbReference type="SUPFAM" id="SSF53098">
    <property type="entry name" value="Ribonuclease H-like"/>
    <property type="match status" value="1"/>
</dbReference>
<dbReference type="EMBL" id="VUJU01000495">
    <property type="protein sequence ID" value="KAF0770026.1"/>
    <property type="molecule type" value="Genomic_DNA"/>
</dbReference>
<evidence type="ECO:0000313" key="2">
    <source>
        <dbReference type="EMBL" id="KAF0770026.1"/>
    </source>
</evidence>
<proteinExistence type="predicted"/>
<sequence length="97" mass="10903">MEVSNPELSQLAKVVFSAPATQVSVERLFSGLKFILSPYQSNISSKNLENQLLVQPLNKNCHKPEPEPEPLSKIIKYRNRKNQKVPVPGASTWITVM</sequence>
<evidence type="ECO:0000259" key="1">
    <source>
        <dbReference type="Pfam" id="PF05699"/>
    </source>
</evidence>
<keyword evidence="3" id="KW-1185">Reference proteome</keyword>
<dbReference type="OrthoDB" id="5103at2759"/>